<proteinExistence type="predicted"/>
<dbReference type="EMBL" id="AFNH02000921">
    <property type="protein sequence ID" value="EZG51800.1"/>
    <property type="molecule type" value="Genomic_DNA"/>
</dbReference>
<name>A0A023B2A6_GRENI</name>
<dbReference type="GO" id="GO:0003682">
    <property type="term" value="F:chromatin binding"/>
    <property type="evidence" value="ECO:0007669"/>
    <property type="project" value="TreeGrafter"/>
</dbReference>
<dbReference type="Proteomes" id="UP000019763">
    <property type="component" value="Unassembled WGS sequence"/>
</dbReference>
<keyword evidence="3" id="KW-1185">Reference proteome</keyword>
<dbReference type="PANTHER" id="PTHR14324:SF3">
    <property type="entry name" value="CONDENSIN-2 COMPLEX SUBUNIT H2"/>
    <property type="match status" value="1"/>
</dbReference>
<dbReference type="PANTHER" id="PTHR14324">
    <property type="entry name" value="CONDENSIN-2 COMPLEX SUBUNIT H2"/>
    <property type="match status" value="1"/>
</dbReference>
<dbReference type="VEuPathDB" id="CryptoDB:GNI_123370"/>
<dbReference type="GO" id="GO:0005634">
    <property type="term" value="C:nucleus"/>
    <property type="evidence" value="ECO:0007669"/>
    <property type="project" value="TreeGrafter"/>
</dbReference>
<organism evidence="2 3">
    <name type="scientific">Gregarina niphandrodes</name>
    <name type="common">Septate eugregarine</name>
    <dbReference type="NCBI Taxonomy" id="110365"/>
    <lineage>
        <taxon>Eukaryota</taxon>
        <taxon>Sar</taxon>
        <taxon>Alveolata</taxon>
        <taxon>Apicomplexa</taxon>
        <taxon>Conoidasida</taxon>
        <taxon>Gregarinasina</taxon>
        <taxon>Eugregarinorida</taxon>
        <taxon>Gregarinidae</taxon>
        <taxon>Gregarina</taxon>
    </lineage>
</organism>
<comment type="caution">
    <text evidence="2">The sequence shown here is derived from an EMBL/GenBank/DDBJ whole genome shotgun (WGS) entry which is preliminary data.</text>
</comment>
<dbReference type="OrthoDB" id="10038475at2759"/>
<protein>
    <submittedName>
        <fullName evidence="2">Uncharacterized protein</fullName>
    </submittedName>
</protein>
<dbReference type="GeneID" id="22914332"/>
<dbReference type="AlphaFoldDB" id="A0A023B2A6"/>
<dbReference type="GO" id="GO:0010032">
    <property type="term" value="P:meiotic chromosome condensation"/>
    <property type="evidence" value="ECO:0007669"/>
    <property type="project" value="TreeGrafter"/>
</dbReference>
<accession>A0A023B2A6</accession>
<evidence type="ECO:0000256" key="1">
    <source>
        <dbReference type="SAM" id="MobiDB-lite"/>
    </source>
</evidence>
<feature type="region of interest" description="Disordered" evidence="1">
    <location>
        <begin position="249"/>
        <end position="290"/>
    </location>
</feature>
<dbReference type="RefSeq" id="XP_011131911.1">
    <property type="nucleotide sequence ID" value="XM_011133609.1"/>
</dbReference>
<evidence type="ECO:0000313" key="3">
    <source>
        <dbReference type="Proteomes" id="UP000019763"/>
    </source>
</evidence>
<dbReference type="InterPro" id="IPR031739">
    <property type="entry name" value="Ncaph2"/>
</dbReference>
<dbReference type="GO" id="GO:0051306">
    <property type="term" value="P:mitotic sister chromatid separation"/>
    <property type="evidence" value="ECO:0007669"/>
    <property type="project" value="TreeGrafter"/>
</dbReference>
<dbReference type="GO" id="GO:0000796">
    <property type="term" value="C:condensin complex"/>
    <property type="evidence" value="ECO:0007669"/>
    <property type="project" value="TreeGrafter"/>
</dbReference>
<sequence length="493" mass="51844">MPPSRQLFKPARGAWGGPWQLSPLPGGTFGTIVQQGLMSFGPRGSIASQTGAEGLLVPGSQGVLPSPSVAALGTSRTNLLGGGQTTPAPLNTGLGVAVPGAGVVAGGAVTGGAGTGGLQIYGRVPAGKKKEAKSVEQLLDEHQVLGKDAPMSLGKTCQPVNTEIYCYSLRDVASKEPFLASPEALLLAVGGSFGLSRSLRDELRSSGGRLPIFTDVRLPCTTDNLFGFEIGAELAALTKTRLRTRDLTVKEPDGMEQDQDPAEGLVGSEGEDTPGFGLHSGSTSDAESVGPLSLLNTVNTSRTHTPSTGRTKDLLYLMHERIGVWRRKVDLWIKASEQEPPFHIPTYVDKIKEAVAHASQRRLLLQAADQPGQDSTDLDGTVDGSDLITIDAVNTDVGEKAATGSAAAVENLVPKNAAPENSRVEDVETSRVVETKVKFADICTNAPRHDVCRLFLTTLLLVNKYNLQIESDPLAGDFVVDASNVNPEELGVE</sequence>
<reference evidence="2" key="1">
    <citation type="submission" date="2013-12" db="EMBL/GenBank/DDBJ databases">
        <authorList>
            <person name="Omoto C.K."/>
            <person name="Sibley D."/>
            <person name="Venepally P."/>
            <person name="Hadjithomas M."/>
            <person name="Karamycheva S."/>
            <person name="Brunk B."/>
            <person name="Roos D."/>
            <person name="Caler E."/>
            <person name="Lorenzi H."/>
        </authorList>
    </citation>
    <scope>NUCLEOTIDE SEQUENCE</scope>
</reference>
<evidence type="ECO:0000313" key="2">
    <source>
        <dbReference type="EMBL" id="EZG51800.1"/>
    </source>
</evidence>
<gene>
    <name evidence="2" type="ORF">GNI_123370</name>
</gene>